<dbReference type="EMBL" id="BMDP01000003">
    <property type="protein sequence ID" value="GGI54786.1"/>
    <property type="molecule type" value="Genomic_DNA"/>
</dbReference>
<evidence type="ECO:0000313" key="2">
    <source>
        <dbReference type="Proteomes" id="UP000627205"/>
    </source>
</evidence>
<comment type="caution">
    <text evidence="1">The sequence shown here is derived from an EMBL/GenBank/DDBJ whole genome shotgun (WGS) entry which is preliminary data.</text>
</comment>
<evidence type="ECO:0008006" key="3">
    <source>
        <dbReference type="Google" id="ProtNLM"/>
    </source>
</evidence>
<accession>A0A8J3B0B7</accession>
<reference evidence="1" key="2">
    <citation type="submission" date="2020-09" db="EMBL/GenBank/DDBJ databases">
        <authorList>
            <person name="Sun Q."/>
            <person name="Sedlacek I."/>
        </authorList>
    </citation>
    <scope>NUCLEOTIDE SEQUENCE</scope>
    <source>
        <strain evidence="1">CCM 7664</strain>
    </source>
</reference>
<dbReference type="InterPro" id="IPR025737">
    <property type="entry name" value="FApF"/>
</dbReference>
<dbReference type="Proteomes" id="UP000627205">
    <property type="component" value="Unassembled WGS sequence"/>
</dbReference>
<protein>
    <recommendedName>
        <fullName evidence="3">Transporter</fullName>
    </recommendedName>
</protein>
<dbReference type="AlphaFoldDB" id="A0A8J3B0B7"/>
<organism evidence="1 2">
    <name type="scientific">Oxalicibacterium solurbis</name>
    <dbReference type="NCBI Taxonomy" id="69280"/>
    <lineage>
        <taxon>Bacteria</taxon>
        <taxon>Pseudomonadati</taxon>
        <taxon>Pseudomonadota</taxon>
        <taxon>Betaproteobacteria</taxon>
        <taxon>Burkholderiales</taxon>
        <taxon>Oxalobacteraceae</taxon>
        <taxon>Oxalicibacterium</taxon>
    </lineage>
</organism>
<dbReference type="Pfam" id="PF13557">
    <property type="entry name" value="Phenol_MetA_deg"/>
    <property type="match status" value="1"/>
</dbReference>
<keyword evidence="2" id="KW-1185">Reference proteome</keyword>
<evidence type="ECO:0000313" key="1">
    <source>
        <dbReference type="EMBL" id="GGI54786.1"/>
    </source>
</evidence>
<sequence length="283" mass="31860">MLAPLYAASPAHAAGSEVYPGELVALPSGTQVLSFYQYERDFEGYYFNGERVGGARAKARASVAAYTRYGQIGGLTSAWSITLPYIDFHKTAGTLPVWFGDESSGLSDLRLKYSVWPVNDPERGRYVALTGVWQPNTGRYERDQVLSPGDNRNRLTFQLTWIEPLSRTVSMELTPEFSWHGDNDDYVGTYMKQENAYALTGYLRWRFYGAWSASVGFQSNRGGDQIIDGVRQNNEPDQQRVLFSLNTMLAPDVAASLRYSRDTSVQNSVRITSDWVLAVHWLF</sequence>
<proteinExistence type="predicted"/>
<name>A0A8J3B0B7_9BURK</name>
<reference evidence="1" key="1">
    <citation type="journal article" date="2014" name="Int. J. Syst. Evol. Microbiol.">
        <title>Complete genome sequence of Corynebacterium casei LMG S-19264T (=DSM 44701T), isolated from a smear-ripened cheese.</title>
        <authorList>
            <consortium name="US DOE Joint Genome Institute (JGI-PGF)"/>
            <person name="Walter F."/>
            <person name="Albersmeier A."/>
            <person name="Kalinowski J."/>
            <person name="Ruckert C."/>
        </authorList>
    </citation>
    <scope>NUCLEOTIDE SEQUENCE</scope>
    <source>
        <strain evidence="1">CCM 7664</strain>
    </source>
</reference>
<gene>
    <name evidence="1" type="ORF">GCM10011430_19600</name>
</gene>